<dbReference type="Pfam" id="PF13340">
    <property type="entry name" value="DUF4096"/>
    <property type="match status" value="1"/>
</dbReference>
<feature type="domain" description="Insertion element IS402-like" evidence="2">
    <location>
        <begin position="2"/>
        <end position="50"/>
    </location>
</feature>
<keyword evidence="4" id="KW-1185">Reference proteome</keyword>
<dbReference type="PANTHER" id="PTHR46637">
    <property type="entry name" value="TIS1421-TRANSPOSASE PROTEIN A"/>
    <property type="match status" value="1"/>
</dbReference>
<dbReference type="PATRIC" id="fig|1335048.3.peg.2539"/>
<dbReference type="STRING" id="1335048.AKL17_2437"/>
<feature type="region of interest" description="Disordered" evidence="1">
    <location>
        <begin position="76"/>
        <end position="101"/>
    </location>
</feature>
<protein>
    <submittedName>
        <fullName evidence="3">Putative transposase</fullName>
    </submittedName>
</protein>
<dbReference type="AlphaFoldDB" id="A0A159Z3J8"/>
<dbReference type="Proteomes" id="UP000076128">
    <property type="component" value="Chromosome"/>
</dbReference>
<organism evidence="3 4">
    <name type="scientific">Frigidibacter mobilis</name>
    <dbReference type="NCBI Taxonomy" id="1335048"/>
    <lineage>
        <taxon>Bacteria</taxon>
        <taxon>Pseudomonadati</taxon>
        <taxon>Pseudomonadota</taxon>
        <taxon>Alphaproteobacteria</taxon>
        <taxon>Rhodobacterales</taxon>
        <taxon>Paracoccaceae</taxon>
        <taxon>Frigidibacter</taxon>
    </lineage>
</organism>
<evidence type="ECO:0000313" key="3">
    <source>
        <dbReference type="EMBL" id="AMY69682.1"/>
    </source>
</evidence>
<sequence length="101" mass="11296">MDDRRVISGIIHVLRVGCRWQDCPPDYGPSTTVYNRFNRWSHRGLWARIFATLSAQAELPGDLSIDSTAVRAHRFAHGGKGGRKFRPSGARVAVRPPRSTP</sequence>
<feature type="compositionally biased region" description="Basic residues" evidence="1">
    <location>
        <begin position="76"/>
        <end position="86"/>
    </location>
</feature>
<name>A0A159Z3J8_9RHOB</name>
<evidence type="ECO:0000256" key="1">
    <source>
        <dbReference type="SAM" id="MobiDB-lite"/>
    </source>
</evidence>
<accession>A0A159Z3J8</accession>
<dbReference type="KEGG" id="daa:AKL17_2437"/>
<evidence type="ECO:0000259" key="2">
    <source>
        <dbReference type="Pfam" id="PF13340"/>
    </source>
</evidence>
<reference evidence="3 4" key="1">
    <citation type="submission" date="2015-09" db="EMBL/GenBank/DDBJ databases">
        <title>Complete genome sequence of Defluviimonas alba cai42t isolated from an oilfield in Xinjiang.</title>
        <authorList>
            <person name="Geng S."/>
            <person name="Pan X."/>
            <person name="Wu X."/>
        </authorList>
    </citation>
    <scope>NUCLEOTIDE SEQUENCE [LARGE SCALE GENOMIC DNA]</scope>
    <source>
        <strain evidence="4">cai42</strain>
    </source>
</reference>
<dbReference type="InterPro" id="IPR025161">
    <property type="entry name" value="IS402-like_dom"/>
</dbReference>
<dbReference type="EMBL" id="CP012661">
    <property type="protein sequence ID" value="AMY69682.1"/>
    <property type="molecule type" value="Genomic_DNA"/>
</dbReference>
<gene>
    <name evidence="3" type="ORF">AKL17_2437</name>
</gene>
<dbReference type="PANTHER" id="PTHR46637:SF1">
    <property type="entry name" value="BLL5188 PROTEIN"/>
    <property type="match status" value="1"/>
</dbReference>
<evidence type="ECO:0000313" key="4">
    <source>
        <dbReference type="Proteomes" id="UP000076128"/>
    </source>
</evidence>
<dbReference type="InterPro" id="IPR052909">
    <property type="entry name" value="Transposase_6_like"/>
</dbReference>
<proteinExistence type="predicted"/>